<feature type="transmembrane region" description="Helical" evidence="1">
    <location>
        <begin position="368"/>
        <end position="386"/>
    </location>
</feature>
<keyword evidence="1" id="KW-0812">Transmembrane</keyword>
<dbReference type="Proteomes" id="UP000491237">
    <property type="component" value="Unassembled WGS sequence"/>
</dbReference>
<accession>A0A844EAV5</accession>
<proteinExistence type="predicted"/>
<reference evidence="2 3" key="1">
    <citation type="submission" date="2019-11" db="EMBL/GenBank/DDBJ databases">
        <title>Draft Genome Sequence of Plant Growth-Promoting Rhizosphere-Associated Bacteria.</title>
        <authorList>
            <person name="Vasilyev I.Y."/>
            <person name="Radchenko V."/>
            <person name="Ilnitskaya E.V."/>
        </authorList>
    </citation>
    <scope>NUCLEOTIDE SEQUENCE [LARGE SCALE GENOMIC DNA]</scope>
    <source>
        <strain evidence="2 3">VRA_07sq_f</strain>
    </source>
</reference>
<feature type="transmembrane region" description="Helical" evidence="1">
    <location>
        <begin position="186"/>
        <end position="213"/>
    </location>
</feature>
<organism evidence="2 3">
    <name type="scientific">Lentilactobacillus parabuchneri</name>
    <dbReference type="NCBI Taxonomy" id="152331"/>
    <lineage>
        <taxon>Bacteria</taxon>
        <taxon>Bacillati</taxon>
        <taxon>Bacillota</taxon>
        <taxon>Bacilli</taxon>
        <taxon>Lactobacillales</taxon>
        <taxon>Lactobacillaceae</taxon>
        <taxon>Lentilactobacillus</taxon>
    </lineage>
</organism>
<dbReference type="EMBL" id="WKKY01000123">
    <property type="protein sequence ID" value="MSE20681.1"/>
    <property type="molecule type" value="Genomic_DNA"/>
</dbReference>
<dbReference type="PANTHER" id="PTHR38454">
    <property type="entry name" value="INTEGRAL MEMBRANE PROTEIN-RELATED"/>
    <property type="match status" value="1"/>
</dbReference>
<feature type="transmembrane region" description="Helical" evidence="1">
    <location>
        <begin position="70"/>
        <end position="89"/>
    </location>
</feature>
<keyword evidence="1" id="KW-0472">Membrane</keyword>
<dbReference type="Pfam" id="PF09586">
    <property type="entry name" value="YfhO"/>
    <property type="match status" value="1"/>
</dbReference>
<evidence type="ECO:0000313" key="3">
    <source>
        <dbReference type="Proteomes" id="UP000491237"/>
    </source>
</evidence>
<dbReference type="PANTHER" id="PTHR38454:SF1">
    <property type="entry name" value="INTEGRAL MEMBRANE PROTEIN"/>
    <property type="match status" value="1"/>
</dbReference>
<sequence>MNLKLTRTNILMMSVLSGTMALIVLGLILGLNGIVPFGNRSLLVGDMGAQYVPFLSFFKHTLATSQLTPFSFSIGVGENVVPLIAYYLLSPFNLITLLFPTSQLPVAITIIFMLKDAFIAATTSFFLAKHFNRLDWLNPVFALAFSLGGFITANFINIMWLDGLIYLPLVCYGIDRIKASHSSWPLFLWLTLCIMTNYYIGYMIGIFTIIYAIDVMISTQSQLPSGTKWLPANWPFIKSFAFTELCSVLTSLVVLLPTALGMLQTAKIVPSADNNLVSVSKPQFGFEFLSQLGMGGQSYTNRLFHAPAIFASTAIVILAFAYFCHPRIPREHKIGTAVTLGILFFSMLIGPINLVWHMMSQPSGSPFRYSFLLSFMLIMIGYEALINQPAGIKTRYKLAIPALITLLLIIG</sequence>
<feature type="transmembrane region" description="Helical" evidence="1">
    <location>
        <begin position="12"/>
        <end position="35"/>
    </location>
</feature>
<feature type="transmembrane region" description="Helical" evidence="1">
    <location>
        <begin position="140"/>
        <end position="160"/>
    </location>
</feature>
<dbReference type="AlphaFoldDB" id="A0A844EAV5"/>
<evidence type="ECO:0000313" key="2">
    <source>
        <dbReference type="EMBL" id="MSE20681.1"/>
    </source>
</evidence>
<feature type="transmembrane region" description="Helical" evidence="1">
    <location>
        <begin position="304"/>
        <end position="324"/>
    </location>
</feature>
<feature type="non-terminal residue" evidence="2">
    <location>
        <position position="411"/>
    </location>
</feature>
<gene>
    <name evidence="2" type="ORF">GKC44_05315</name>
</gene>
<comment type="caution">
    <text evidence="2">The sequence shown here is derived from an EMBL/GenBank/DDBJ whole genome shotgun (WGS) entry which is preliminary data.</text>
</comment>
<feature type="transmembrane region" description="Helical" evidence="1">
    <location>
        <begin position="234"/>
        <end position="256"/>
    </location>
</feature>
<evidence type="ECO:0000256" key="1">
    <source>
        <dbReference type="SAM" id="Phobius"/>
    </source>
</evidence>
<dbReference type="InterPro" id="IPR018580">
    <property type="entry name" value="Uncharacterised_YfhO"/>
</dbReference>
<keyword evidence="1" id="KW-1133">Transmembrane helix</keyword>
<feature type="transmembrane region" description="Helical" evidence="1">
    <location>
        <begin position="104"/>
        <end position="128"/>
    </location>
</feature>
<name>A0A844EAV5_9LACO</name>
<protein>
    <submittedName>
        <fullName evidence="2">YfhO family protein</fullName>
    </submittedName>
</protein>
<feature type="transmembrane region" description="Helical" evidence="1">
    <location>
        <begin position="336"/>
        <end position="356"/>
    </location>
</feature>